<dbReference type="PANTHER" id="PTHR22930:SF85">
    <property type="entry name" value="GH03217P-RELATED"/>
    <property type="match status" value="1"/>
</dbReference>
<dbReference type="HOGENOM" id="CLU_018552_2_0_1"/>
<dbReference type="RefSeq" id="XP_003327650.2">
    <property type="nucleotide sequence ID" value="XM_003327602.2"/>
</dbReference>
<dbReference type="GeneID" id="10544944"/>
<dbReference type="eggNOG" id="KOG4585">
    <property type="taxonomic scope" value="Eukaryota"/>
</dbReference>
<dbReference type="InterPro" id="IPR027806">
    <property type="entry name" value="HARBI1_dom"/>
</dbReference>
<dbReference type="VEuPathDB" id="FungiDB:PGTG_09184"/>
<evidence type="ECO:0000259" key="9">
    <source>
        <dbReference type="Pfam" id="PF13359"/>
    </source>
</evidence>
<dbReference type="InterPro" id="IPR045249">
    <property type="entry name" value="HARBI1-like"/>
</dbReference>
<feature type="domain" description="DDE Tnp4" evidence="9">
    <location>
        <begin position="141"/>
        <end position="255"/>
    </location>
</feature>
<dbReference type="AlphaFoldDB" id="E3KFU6"/>
<dbReference type="PANTHER" id="PTHR22930">
    <property type="match status" value="1"/>
</dbReference>
<evidence type="ECO:0000256" key="2">
    <source>
        <dbReference type="ARBA" id="ARBA00004123"/>
    </source>
</evidence>
<comment type="similarity">
    <text evidence="3">Belongs to the HARBI1 family.</text>
</comment>
<evidence type="ECO:0000256" key="7">
    <source>
        <dbReference type="ARBA" id="ARBA00023242"/>
    </source>
</evidence>
<dbReference type="EMBL" id="DS178285">
    <property type="protein sequence ID" value="EFP83231.2"/>
    <property type="molecule type" value="Genomic_DNA"/>
</dbReference>
<comment type="cofactor">
    <cofactor evidence="1">
        <name>a divalent metal cation</name>
        <dbReference type="ChEBI" id="CHEBI:60240"/>
    </cofactor>
</comment>
<dbReference type="OrthoDB" id="2507202at2759"/>
<reference evidence="11" key="2">
    <citation type="journal article" date="2011" name="Proc. Natl. Acad. Sci. U.S.A.">
        <title>Obligate biotrophy features unraveled by the genomic analysis of rust fungi.</title>
        <authorList>
            <person name="Duplessis S."/>
            <person name="Cuomo C.A."/>
            <person name="Lin Y.-C."/>
            <person name="Aerts A."/>
            <person name="Tisserant E."/>
            <person name="Veneault-Fourrey C."/>
            <person name="Joly D.L."/>
            <person name="Hacquard S."/>
            <person name="Amselem J."/>
            <person name="Cantarel B.L."/>
            <person name="Chiu R."/>
            <person name="Coutinho P.M."/>
            <person name="Feau N."/>
            <person name="Field M."/>
            <person name="Frey P."/>
            <person name="Gelhaye E."/>
            <person name="Goldberg J."/>
            <person name="Grabherr M.G."/>
            <person name="Kodira C.D."/>
            <person name="Kohler A."/>
            <person name="Kuees U."/>
            <person name="Lindquist E.A."/>
            <person name="Lucas S.M."/>
            <person name="Mago R."/>
            <person name="Mauceli E."/>
            <person name="Morin E."/>
            <person name="Murat C."/>
            <person name="Pangilinan J.L."/>
            <person name="Park R."/>
            <person name="Pearson M."/>
            <person name="Quesneville H."/>
            <person name="Rouhier N."/>
            <person name="Sakthikumar S."/>
            <person name="Salamov A.A."/>
            <person name="Schmutz J."/>
            <person name="Selles B."/>
            <person name="Shapiro H."/>
            <person name="Tanguay P."/>
            <person name="Tuskan G.A."/>
            <person name="Henrissat B."/>
            <person name="Van de Peer Y."/>
            <person name="Rouze P."/>
            <person name="Ellis J.G."/>
            <person name="Dodds P.N."/>
            <person name="Schein J.E."/>
            <person name="Zhong S."/>
            <person name="Hamelin R.C."/>
            <person name="Grigoriev I.V."/>
            <person name="Szabo L.J."/>
            <person name="Martin F."/>
        </authorList>
    </citation>
    <scope>NUCLEOTIDE SEQUENCE [LARGE SCALE GENOMIC DNA]</scope>
    <source>
        <strain evidence="11">CRL 75-36-700-3 / race SCCL</strain>
    </source>
</reference>
<evidence type="ECO:0000256" key="5">
    <source>
        <dbReference type="ARBA" id="ARBA00022723"/>
    </source>
</evidence>
<evidence type="ECO:0000256" key="3">
    <source>
        <dbReference type="ARBA" id="ARBA00006958"/>
    </source>
</evidence>
<evidence type="ECO:0000256" key="1">
    <source>
        <dbReference type="ARBA" id="ARBA00001968"/>
    </source>
</evidence>
<evidence type="ECO:0000256" key="8">
    <source>
        <dbReference type="SAM" id="MobiDB-lite"/>
    </source>
</evidence>
<sequence length="319" mass="36296">MMLLTDELFSDEADVGELLQTVTLSRYLNLRAPPVYRDEFDLARLFEMRSIDFKQSTRTTKAGFVWLLNRIYLHPVFHNNSFRPQLPVPHQLAIALERLGSNGNGASVGRCARNLNVARGTVIKVTRRVIEAITSLGPHFMTGWPGSCGDSMVYKRMALHTNASQFFDSGQYLIGDAAYSLTMTTIPPYKVPAANLPENVEFNYCLAKSRVRNEHAIGVLKARWSSLKEMRLHLYRPTDMQAYIHWIYACIILHNMLASLDDTWRDLTSSDAHEQETIEEESEESSGEEDIPTVASERFRAKIKKKCLKHHHDLGTLPI</sequence>
<gene>
    <name evidence="10" type="ORF">PGTG_09184</name>
</gene>
<evidence type="ECO:0000256" key="4">
    <source>
        <dbReference type="ARBA" id="ARBA00022722"/>
    </source>
</evidence>
<evidence type="ECO:0000313" key="11">
    <source>
        <dbReference type="Proteomes" id="UP000008783"/>
    </source>
</evidence>
<feature type="region of interest" description="Disordered" evidence="8">
    <location>
        <begin position="271"/>
        <end position="293"/>
    </location>
</feature>
<protein>
    <recommendedName>
        <fullName evidence="9">DDE Tnp4 domain-containing protein</fullName>
    </recommendedName>
</protein>
<keyword evidence="4" id="KW-0540">Nuclease</keyword>
<reference key="1">
    <citation type="submission" date="2007-01" db="EMBL/GenBank/DDBJ databases">
        <title>The Genome Sequence of Puccinia graminis f. sp. tritici Strain CRL 75-36-700-3.</title>
        <authorList>
            <consortium name="The Broad Institute Genome Sequencing Platform"/>
            <person name="Birren B."/>
            <person name="Lander E."/>
            <person name="Galagan J."/>
            <person name="Nusbaum C."/>
            <person name="Devon K."/>
            <person name="Cuomo C."/>
            <person name="Jaffe D."/>
            <person name="Butler J."/>
            <person name="Alvarez P."/>
            <person name="Gnerre S."/>
            <person name="Grabherr M."/>
            <person name="Mauceli E."/>
            <person name="Brockman W."/>
            <person name="Young S."/>
            <person name="LaButti K."/>
            <person name="Sykes S."/>
            <person name="DeCaprio D."/>
            <person name="Crawford M."/>
            <person name="Koehrsen M."/>
            <person name="Engels R."/>
            <person name="Montgomery P."/>
            <person name="Pearson M."/>
            <person name="Howarth C."/>
            <person name="Larson L."/>
            <person name="White J."/>
            <person name="Zeng Q."/>
            <person name="Kodira C."/>
            <person name="Yandava C."/>
            <person name="Alvarado L."/>
            <person name="O'Leary S."/>
            <person name="Szabo L."/>
            <person name="Dean R."/>
            <person name="Schein J."/>
        </authorList>
    </citation>
    <scope>NUCLEOTIDE SEQUENCE</scope>
    <source>
        <strain>CRL 75-36-700-3</strain>
    </source>
</reference>
<dbReference type="GO" id="GO:0046872">
    <property type="term" value="F:metal ion binding"/>
    <property type="evidence" value="ECO:0007669"/>
    <property type="project" value="UniProtKB-KW"/>
</dbReference>
<dbReference type="InParanoid" id="E3KFU6"/>
<accession>E3KFU6</accession>
<keyword evidence="5" id="KW-0479">Metal-binding</keyword>
<keyword evidence="7" id="KW-0539">Nucleus</keyword>
<keyword evidence="11" id="KW-1185">Reference proteome</keyword>
<keyword evidence="6" id="KW-0378">Hydrolase</keyword>
<dbReference type="Pfam" id="PF13359">
    <property type="entry name" value="DDE_Tnp_4"/>
    <property type="match status" value="1"/>
</dbReference>
<evidence type="ECO:0000256" key="6">
    <source>
        <dbReference type="ARBA" id="ARBA00022801"/>
    </source>
</evidence>
<dbReference type="GO" id="GO:0004518">
    <property type="term" value="F:nuclease activity"/>
    <property type="evidence" value="ECO:0007669"/>
    <property type="project" value="UniProtKB-KW"/>
</dbReference>
<organism evidence="10 11">
    <name type="scientific">Puccinia graminis f. sp. tritici (strain CRL 75-36-700-3 / race SCCL)</name>
    <name type="common">Black stem rust fungus</name>
    <dbReference type="NCBI Taxonomy" id="418459"/>
    <lineage>
        <taxon>Eukaryota</taxon>
        <taxon>Fungi</taxon>
        <taxon>Dikarya</taxon>
        <taxon>Basidiomycota</taxon>
        <taxon>Pucciniomycotina</taxon>
        <taxon>Pucciniomycetes</taxon>
        <taxon>Pucciniales</taxon>
        <taxon>Pucciniaceae</taxon>
        <taxon>Puccinia</taxon>
    </lineage>
</organism>
<dbReference type="Proteomes" id="UP000008783">
    <property type="component" value="Unassembled WGS sequence"/>
</dbReference>
<name>E3KFU6_PUCGT</name>
<feature type="compositionally biased region" description="Acidic residues" evidence="8">
    <location>
        <begin position="277"/>
        <end position="291"/>
    </location>
</feature>
<dbReference type="GO" id="GO:0016787">
    <property type="term" value="F:hydrolase activity"/>
    <property type="evidence" value="ECO:0007669"/>
    <property type="project" value="UniProtKB-KW"/>
</dbReference>
<proteinExistence type="inferred from homology"/>
<dbReference type="GO" id="GO:0005634">
    <property type="term" value="C:nucleus"/>
    <property type="evidence" value="ECO:0007669"/>
    <property type="project" value="UniProtKB-SubCell"/>
</dbReference>
<dbReference type="KEGG" id="pgr:PGTG_09184"/>
<evidence type="ECO:0000313" key="10">
    <source>
        <dbReference type="EMBL" id="EFP83231.2"/>
    </source>
</evidence>
<comment type="subcellular location">
    <subcellularLocation>
        <location evidence="2">Nucleus</location>
    </subcellularLocation>
</comment>